<dbReference type="EMBL" id="QYUP01000016">
    <property type="protein sequence ID" value="RJG27032.1"/>
    <property type="molecule type" value="Genomic_DNA"/>
</dbReference>
<keyword evidence="2" id="KW-1185">Reference proteome</keyword>
<sequence>MLINCVAYEEGKKLSDIPVEAISDYLARPRCFVWVALADPLPDELLEMQVEFGLHELALEDAMRGNQRPKIEEYGDSMFVVVHMVELSGD</sequence>
<accession>A0A418Y7J6</accession>
<dbReference type="InterPro" id="IPR045861">
    <property type="entry name" value="CorA_cytoplasmic_dom"/>
</dbReference>
<dbReference type="AlphaFoldDB" id="A0A418Y7J6"/>
<feature type="non-terminal residue" evidence="1">
    <location>
        <position position="90"/>
    </location>
</feature>
<protein>
    <submittedName>
        <fullName evidence="1">Magnesium transporter</fullName>
    </submittedName>
</protein>
<reference evidence="1 2" key="1">
    <citation type="submission" date="2018-09" db="EMBL/GenBank/DDBJ databases">
        <authorList>
            <person name="Zhu H."/>
        </authorList>
    </citation>
    <scope>NUCLEOTIDE SEQUENCE [LARGE SCALE GENOMIC DNA]</scope>
    <source>
        <strain evidence="1 2">K1S02-61</strain>
    </source>
</reference>
<evidence type="ECO:0000313" key="1">
    <source>
        <dbReference type="EMBL" id="RJG27032.1"/>
    </source>
</evidence>
<evidence type="ECO:0000313" key="2">
    <source>
        <dbReference type="Proteomes" id="UP000284006"/>
    </source>
</evidence>
<dbReference type="InterPro" id="IPR002523">
    <property type="entry name" value="MgTranspt_CorA/ZnTranspt_ZntB"/>
</dbReference>
<dbReference type="RefSeq" id="WP_274381676.1">
    <property type="nucleotide sequence ID" value="NZ_QYUP01000016.1"/>
</dbReference>
<organism evidence="1 2">
    <name type="scientific">Massilia cavernae</name>
    <dbReference type="NCBI Taxonomy" id="2320864"/>
    <lineage>
        <taxon>Bacteria</taxon>
        <taxon>Pseudomonadati</taxon>
        <taxon>Pseudomonadota</taxon>
        <taxon>Betaproteobacteria</taxon>
        <taxon>Burkholderiales</taxon>
        <taxon>Oxalobacteraceae</taxon>
        <taxon>Telluria group</taxon>
        <taxon>Massilia</taxon>
    </lineage>
</organism>
<dbReference type="GO" id="GO:0046873">
    <property type="term" value="F:metal ion transmembrane transporter activity"/>
    <property type="evidence" value="ECO:0007669"/>
    <property type="project" value="InterPro"/>
</dbReference>
<dbReference type="Pfam" id="PF01544">
    <property type="entry name" value="CorA"/>
    <property type="match status" value="1"/>
</dbReference>
<comment type="caution">
    <text evidence="1">The sequence shown here is derived from an EMBL/GenBank/DDBJ whole genome shotgun (WGS) entry which is preliminary data.</text>
</comment>
<dbReference type="SUPFAM" id="SSF143865">
    <property type="entry name" value="CorA soluble domain-like"/>
    <property type="match status" value="1"/>
</dbReference>
<dbReference type="Gene3D" id="3.30.460.20">
    <property type="entry name" value="CorA soluble domain-like"/>
    <property type="match status" value="1"/>
</dbReference>
<name>A0A418Y7J6_9BURK</name>
<gene>
    <name evidence="1" type="ORF">D3872_01845</name>
</gene>
<dbReference type="GO" id="GO:0016020">
    <property type="term" value="C:membrane"/>
    <property type="evidence" value="ECO:0007669"/>
    <property type="project" value="InterPro"/>
</dbReference>
<proteinExistence type="predicted"/>
<dbReference type="Proteomes" id="UP000284006">
    <property type="component" value="Unassembled WGS sequence"/>
</dbReference>